<dbReference type="RefSeq" id="WP_169769694.1">
    <property type="nucleotide sequence ID" value="NZ_JABCUR010000005.1"/>
</dbReference>
<evidence type="ECO:0000313" key="10">
    <source>
        <dbReference type="Proteomes" id="UP000578252"/>
    </source>
</evidence>
<dbReference type="PROSITE" id="PS51459">
    <property type="entry name" value="FIDO"/>
    <property type="match status" value="1"/>
</dbReference>
<dbReference type="CDD" id="cd11586">
    <property type="entry name" value="VbhA_like"/>
    <property type="match status" value="1"/>
</dbReference>
<comment type="catalytic activity">
    <reaction evidence="6">
        <text>L-threonyl-[protein] + ATP = 3-O-(5'-adenylyl)-L-threonyl-[protein] + diphosphate</text>
        <dbReference type="Rhea" id="RHEA:54292"/>
        <dbReference type="Rhea" id="RHEA-COMP:11060"/>
        <dbReference type="Rhea" id="RHEA-COMP:13847"/>
        <dbReference type="ChEBI" id="CHEBI:30013"/>
        <dbReference type="ChEBI" id="CHEBI:30616"/>
        <dbReference type="ChEBI" id="CHEBI:33019"/>
        <dbReference type="ChEBI" id="CHEBI:138113"/>
        <dbReference type="EC" id="2.7.7.108"/>
    </reaction>
</comment>
<evidence type="ECO:0000256" key="4">
    <source>
        <dbReference type="ARBA" id="ARBA00022840"/>
    </source>
</evidence>
<dbReference type="PANTHER" id="PTHR39560">
    <property type="entry name" value="PROTEIN ADENYLYLTRANSFERASE FIC-RELATED"/>
    <property type="match status" value="1"/>
</dbReference>
<dbReference type="GO" id="GO:0005524">
    <property type="term" value="F:ATP binding"/>
    <property type="evidence" value="ECO:0007669"/>
    <property type="project" value="UniProtKB-KW"/>
</dbReference>
<evidence type="ECO:0000256" key="6">
    <source>
        <dbReference type="ARBA" id="ARBA00047939"/>
    </source>
</evidence>
<evidence type="ECO:0000256" key="2">
    <source>
        <dbReference type="ARBA" id="ARBA00022695"/>
    </source>
</evidence>
<keyword evidence="2" id="KW-0548">Nucleotidyltransferase</keyword>
<dbReference type="InterPro" id="IPR033788">
    <property type="entry name" value="VbhA-like"/>
</dbReference>
<dbReference type="Proteomes" id="UP000578252">
    <property type="component" value="Unassembled WGS sequence"/>
</dbReference>
<evidence type="ECO:0000256" key="3">
    <source>
        <dbReference type="ARBA" id="ARBA00022741"/>
    </source>
</evidence>
<sequence length="373" mass="42083">METDPVKEYLREVEPDRQYKGYAWHTAIGLQAVDGLKTSDYLAHTAIRNIEGEITFTEANALLDAYYAAKPVGDAPSRMEEADKVSARIAALLSEKAFSFTPGEYLGIHRRLFSGIYPHAGQMRDYNITKKEWVLNGATVLYGSATELEATLEYDFSEERQFSYRGLSLDEIVAHLAVFVSRLWQIHVFAEGNTRTTAVFFIKYLRTLGFEVTNDIFAENAWYFHNALVRANYSDLKNEVHATTEYLELFLRNLLSGEKHPLRNRTLHVSLGSKVIRKPDIEANKPDIDSGKPDIDEGKPDIADALSTKAAQQVMRLREAFPGQEIFGRAEVMRILGIKASRGSELLKQLLEHGVIETISGHGKGKYRFRTSA</sequence>
<dbReference type="EC" id="2.7.7.108" evidence="5"/>
<dbReference type="SUPFAM" id="SSF140931">
    <property type="entry name" value="Fic-like"/>
    <property type="match status" value="1"/>
</dbReference>
<keyword evidence="1" id="KW-0808">Transferase</keyword>
<protein>
    <recommendedName>
        <fullName evidence="5">protein adenylyltransferase</fullName>
        <ecNumber evidence="5">2.7.7.108</ecNumber>
    </recommendedName>
</protein>
<dbReference type="GO" id="GO:0051302">
    <property type="term" value="P:regulation of cell division"/>
    <property type="evidence" value="ECO:0007669"/>
    <property type="project" value="TreeGrafter"/>
</dbReference>
<dbReference type="PANTHER" id="PTHR39560:SF1">
    <property type="entry name" value="PROTEIN ADENYLYLTRANSFERASE FIC-RELATED"/>
    <property type="match status" value="1"/>
</dbReference>
<evidence type="ECO:0000256" key="7">
    <source>
        <dbReference type="ARBA" id="ARBA00048696"/>
    </source>
</evidence>
<dbReference type="EMBL" id="JABCUR010000005">
    <property type="protein sequence ID" value="NMW65245.1"/>
    <property type="molecule type" value="Genomic_DNA"/>
</dbReference>
<comment type="catalytic activity">
    <reaction evidence="7">
        <text>L-tyrosyl-[protein] + ATP = O-(5'-adenylyl)-L-tyrosyl-[protein] + diphosphate</text>
        <dbReference type="Rhea" id="RHEA:54288"/>
        <dbReference type="Rhea" id="RHEA-COMP:10136"/>
        <dbReference type="Rhea" id="RHEA-COMP:13846"/>
        <dbReference type="ChEBI" id="CHEBI:30616"/>
        <dbReference type="ChEBI" id="CHEBI:33019"/>
        <dbReference type="ChEBI" id="CHEBI:46858"/>
        <dbReference type="ChEBI" id="CHEBI:83624"/>
        <dbReference type="EC" id="2.7.7.108"/>
    </reaction>
</comment>
<dbReference type="AlphaFoldDB" id="A0A7Y0U1H4"/>
<reference evidence="9 10" key="1">
    <citation type="submission" date="2020-04" db="EMBL/GenBank/DDBJ databases">
        <title>Antimicrobial susceptibility and clonality of vaginal-derived multi-drug resistant Mobiluncus isolates in China.</title>
        <authorList>
            <person name="Zhang X."/>
        </authorList>
    </citation>
    <scope>NUCLEOTIDE SEQUENCE [LARGE SCALE GENOMIC DNA]</scope>
    <source>
        <strain evidence="9 10">13</strain>
    </source>
</reference>
<keyword evidence="4" id="KW-0067">ATP-binding</keyword>
<evidence type="ECO:0000256" key="5">
    <source>
        <dbReference type="ARBA" id="ARBA00034531"/>
    </source>
</evidence>
<dbReference type="InterPro" id="IPR003812">
    <property type="entry name" value="Fido"/>
</dbReference>
<evidence type="ECO:0000256" key="1">
    <source>
        <dbReference type="ARBA" id="ARBA00022679"/>
    </source>
</evidence>
<gene>
    <name evidence="9" type="ORF">HHJ78_06825</name>
</gene>
<accession>A0A7Y0U1H4</accession>
<evidence type="ECO:0000259" key="8">
    <source>
        <dbReference type="PROSITE" id="PS51459"/>
    </source>
</evidence>
<comment type="caution">
    <text evidence="9">The sequence shown here is derived from an EMBL/GenBank/DDBJ whole genome shotgun (WGS) entry which is preliminary data.</text>
</comment>
<dbReference type="GO" id="GO:0070733">
    <property type="term" value="F:AMPylase activity"/>
    <property type="evidence" value="ECO:0007669"/>
    <property type="project" value="UniProtKB-EC"/>
</dbReference>
<keyword evidence="3" id="KW-0547">Nucleotide-binding</keyword>
<dbReference type="Pfam" id="PF02661">
    <property type="entry name" value="Fic"/>
    <property type="match status" value="1"/>
</dbReference>
<name>A0A7Y0U1H4_9ACTO</name>
<evidence type="ECO:0000313" key="9">
    <source>
        <dbReference type="EMBL" id="NMW65245.1"/>
    </source>
</evidence>
<dbReference type="Gene3D" id="1.10.3290.10">
    <property type="entry name" value="Fido-like domain"/>
    <property type="match status" value="1"/>
</dbReference>
<dbReference type="InterPro" id="IPR036597">
    <property type="entry name" value="Fido-like_dom_sf"/>
</dbReference>
<feature type="domain" description="Fido" evidence="8">
    <location>
        <begin position="100"/>
        <end position="252"/>
    </location>
</feature>
<proteinExistence type="predicted"/>
<organism evidence="9 10">
    <name type="scientific">Mobiluncus mulieris</name>
    <dbReference type="NCBI Taxonomy" id="2052"/>
    <lineage>
        <taxon>Bacteria</taxon>
        <taxon>Bacillati</taxon>
        <taxon>Actinomycetota</taxon>
        <taxon>Actinomycetes</taxon>
        <taxon>Actinomycetales</taxon>
        <taxon>Actinomycetaceae</taxon>
        <taxon>Mobiluncus</taxon>
    </lineage>
</organism>